<organism evidence="1 2">
    <name type="scientific">Chryseobacterium lathyri</name>
    <dbReference type="NCBI Taxonomy" id="395933"/>
    <lineage>
        <taxon>Bacteria</taxon>
        <taxon>Pseudomonadati</taxon>
        <taxon>Bacteroidota</taxon>
        <taxon>Flavobacteriia</taxon>
        <taxon>Flavobacteriales</taxon>
        <taxon>Weeksellaceae</taxon>
        <taxon>Chryseobacterium group</taxon>
        <taxon>Chryseobacterium</taxon>
    </lineage>
</organism>
<sequence length="30" mass="3567">MEEESIEILNLYPFQGWKIKMPDQNDPTLS</sequence>
<accession>A0ABT9SK24</accession>
<comment type="caution">
    <text evidence="1">The sequence shown here is derived from an EMBL/GenBank/DDBJ whole genome shotgun (WGS) entry which is preliminary data.</text>
</comment>
<evidence type="ECO:0000313" key="1">
    <source>
        <dbReference type="EMBL" id="MDP9959653.1"/>
    </source>
</evidence>
<evidence type="ECO:0000313" key="2">
    <source>
        <dbReference type="Proteomes" id="UP001235513"/>
    </source>
</evidence>
<dbReference type="EMBL" id="JAUSRL010000002">
    <property type="protein sequence ID" value="MDP9959653.1"/>
    <property type="molecule type" value="Genomic_DNA"/>
</dbReference>
<name>A0ABT9SK24_9FLAO</name>
<protein>
    <submittedName>
        <fullName evidence="1">Uncharacterized protein</fullName>
    </submittedName>
</protein>
<gene>
    <name evidence="1" type="ORF">J2T04_001532</name>
</gene>
<keyword evidence="2" id="KW-1185">Reference proteome</keyword>
<reference evidence="1 2" key="1">
    <citation type="submission" date="2023-07" db="EMBL/GenBank/DDBJ databases">
        <title>Sorghum-associated microbial communities from plants grown in Nebraska, USA.</title>
        <authorList>
            <person name="Schachtman D."/>
        </authorList>
    </citation>
    <scope>NUCLEOTIDE SEQUENCE [LARGE SCALE GENOMIC DNA]</scope>
    <source>
        <strain evidence="1 2">CC351</strain>
    </source>
</reference>
<proteinExistence type="predicted"/>
<dbReference type="Proteomes" id="UP001235513">
    <property type="component" value="Unassembled WGS sequence"/>
</dbReference>